<reference evidence="2" key="1">
    <citation type="journal article" date="2023" name="Science">
        <title>Genome structures resolve the early diversification of teleost fishes.</title>
        <authorList>
            <person name="Parey E."/>
            <person name="Louis A."/>
            <person name="Montfort J."/>
            <person name="Bouchez O."/>
            <person name="Roques C."/>
            <person name="Iampietro C."/>
            <person name="Lluch J."/>
            <person name="Castinel A."/>
            <person name="Donnadieu C."/>
            <person name="Desvignes T."/>
            <person name="Floi Bucao C."/>
            <person name="Jouanno E."/>
            <person name="Wen M."/>
            <person name="Mejri S."/>
            <person name="Dirks R."/>
            <person name="Jansen H."/>
            <person name="Henkel C."/>
            <person name="Chen W.J."/>
            <person name="Zahm M."/>
            <person name="Cabau C."/>
            <person name="Klopp C."/>
            <person name="Thompson A.W."/>
            <person name="Robinson-Rechavi M."/>
            <person name="Braasch I."/>
            <person name="Lecointre G."/>
            <person name="Bobe J."/>
            <person name="Postlethwait J.H."/>
            <person name="Berthelot C."/>
            <person name="Roest Crollius H."/>
            <person name="Guiguen Y."/>
        </authorList>
    </citation>
    <scope>NUCLEOTIDE SEQUENCE</scope>
    <source>
        <strain evidence="2">WJC10195</strain>
    </source>
</reference>
<keyword evidence="3" id="KW-1185">Reference proteome</keyword>
<dbReference type="Proteomes" id="UP001152622">
    <property type="component" value="Chromosome 1"/>
</dbReference>
<sequence>MKVFERLVLVHLKTITDPLLDPLQFAYRANSCTSSHQSVKLLKFADDTTLIGLISKGDESAYRWEIDQLLSWCGQNNLELNTLKTVEMVVDFRKNPAPPPPPITLDNSPVATVDSFRFLGTIISRDLMWELNISSLIKKAQQRMFFLRQLKKFNLPRTMMVQFYTSIIESILTFSITTWFPAASVRDKTRLQRVIRSAERVIGCDLPSLQALHDSRALKRARKIMADPSHPGHGLFSPLPSGRRLRSIKTNTVRHRNSFFPTATSRINMARVPL</sequence>
<accession>A0A9Q1GBG3</accession>
<name>A0A9Q1GBG3_SYNKA</name>
<dbReference type="GO" id="GO:0008168">
    <property type="term" value="F:methyltransferase activity"/>
    <property type="evidence" value="ECO:0007669"/>
    <property type="project" value="InterPro"/>
</dbReference>
<organism evidence="2 3">
    <name type="scientific">Synaphobranchus kaupii</name>
    <name type="common">Kaup's arrowtooth eel</name>
    <dbReference type="NCBI Taxonomy" id="118154"/>
    <lineage>
        <taxon>Eukaryota</taxon>
        <taxon>Metazoa</taxon>
        <taxon>Chordata</taxon>
        <taxon>Craniata</taxon>
        <taxon>Vertebrata</taxon>
        <taxon>Euteleostomi</taxon>
        <taxon>Actinopterygii</taxon>
        <taxon>Neopterygii</taxon>
        <taxon>Teleostei</taxon>
        <taxon>Anguilliformes</taxon>
        <taxon>Synaphobranchidae</taxon>
        <taxon>Synaphobranchus</taxon>
    </lineage>
</organism>
<proteinExistence type="predicted"/>
<evidence type="ECO:0000259" key="1">
    <source>
        <dbReference type="Pfam" id="PF09004"/>
    </source>
</evidence>
<dbReference type="EMBL" id="JAINUF010000001">
    <property type="protein sequence ID" value="KAJ8381079.1"/>
    <property type="molecule type" value="Genomic_DNA"/>
</dbReference>
<dbReference type="AlphaFoldDB" id="A0A9Q1GBG3"/>
<dbReference type="PANTHER" id="PTHR47027:SF20">
    <property type="entry name" value="REVERSE TRANSCRIPTASE-LIKE PROTEIN WITH RNA-DIRECTED DNA POLYMERASE DOMAIN"/>
    <property type="match status" value="1"/>
</dbReference>
<protein>
    <recommendedName>
        <fullName evidence="1">Alkylated DNA repair protein AlkB homologue 8 N-terminal domain-containing protein</fullName>
    </recommendedName>
</protein>
<dbReference type="InterPro" id="IPR015095">
    <property type="entry name" value="AlkB_hom8_N"/>
</dbReference>
<evidence type="ECO:0000313" key="3">
    <source>
        <dbReference type="Proteomes" id="UP001152622"/>
    </source>
</evidence>
<comment type="caution">
    <text evidence="2">The sequence shown here is derived from an EMBL/GenBank/DDBJ whole genome shotgun (WGS) entry which is preliminary data.</text>
</comment>
<dbReference type="OrthoDB" id="411173at2759"/>
<dbReference type="PANTHER" id="PTHR47027">
    <property type="entry name" value="REVERSE TRANSCRIPTASE DOMAIN-CONTAINING PROTEIN"/>
    <property type="match status" value="1"/>
</dbReference>
<dbReference type="GO" id="GO:0016706">
    <property type="term" value="F:2-oxoglutarate-dependent dioxygenase activity"/>
    <property type="evidence" value="ECO:0007669"/>
    <property type="project" value="InterPro"/>
</dbReference>
<feature type="domain" description="Alkylated DNA repair protein AlkB homologue 8 N-terminal" evidence="1">
    <location>
        <begin position="129"/>
        <end position="170"/>
    </location>
</feature>
<evidence type="ECO:0000313" key="2">
    <source>
        <dbReference type="EMBL" id="KAJ8381079.1"/>
    </source>
</evidence>
<dbReference type="Pfam" id="PF09004">
    <property type="entry name" value="ALKBH8_N"/>
    <property type="match status" value="1"/>
</dbReference>
<gene>
    <name evidence="2" type="ORF">SKAU_G00018570</name>
</gene>